<evidence type="ECO:0000313" key="3">
    <source>
        <dbReference type="Proteomes" id="UP001157439"/>
    </source>
</evidence>
<gene>
    <name evidence="2" type="ORF">GCM10007894_22170</name>
</gene>
<feature type="chain" id="PRO_5041468253" evidence="1">
    <location>
        <begin position="22"/>
        <end position="287"/>
    </location>
</feature>
<dbReference type="Proteomes" id="UP001157439">
    <property type="component" value="Unassembled WGS sequence"/>
</dbReference>
<feature type="signal peptide" evidence="1">
    <location>
        <begin position="1"/>
        <end position="21"/>
    </location>
</feature>
<organism evidence="2 3">
    <name type="scientific">Paraferrimonas haliotis</name>
    <dbReference type="NCBI Taxonomy" id="2013866"/>
    <lineage>
        <taxon>Bacteria</taxon>
        <taxon>Pseudomonadati</taxon>
        <taxon>Pseudomonadota</taxon>
        <taxon>Gammaproteobacteria</taxon>
        <taxon>Alteromonadales</taxon>
        <taxon>Ferrimonadaceae</taxon>
        <taxon>Paraferrimonas</taxon>
    </lineage>
</organism>
<evidence type="ECO:0000256" key="1">
    <source>
        <dbReference type="SAM" id="SignalP"/>
    </source>
</evidence>
<proteinExistence type="predicted"/>
<dbReference type="RefSeq" id="WP_095498270.1">
    <property type="nucleotide sequence ID" value="NZ_BSPO01000003.1"/>
</dbReference>
<dbReference type="AlphaFoldDB" id="A0AA37TRZ0"/>
<evidence type="ECO:0000313" key="2">
    <source>
        <dbReference type="EMBL" id="GLS84240.1"/>
    </source>
</evidence>
<sequence>MSKAVSAVVCAVLLSVVCSGAYGKPRGDQWTLGIGAFWAELDSELDARFVGSNKIRHVDLEDDLNLKESTVSPFIEVSYRLDERHAFSLNYINLNRSGTNSGITKPFDFTFDGVDYTVTADATLRTKLDIDIFQLVYGYTFYPSDNTMLALTAGMHVMRFGLAFSGDIALINEDESGDRVTIPIAENEVLDGKATAPLPDFGLFATYDFGDGWIALANTQYFAISLDDFSGSLIDARLEFSKQITDRLAVGVAYQYYNANVDSFGLLADLSVNFNYYGPELSMRYFF</sequence>
<protein>
    <submittedName>
        <fullName evidence="2">DUF481 domain-containing protein</fullName>
    </submittedName>
</protein>
<accession>A0AA37TRZ0</accession>
<name>A0AA37TRZ0_9GAMM</name>
<keyword evidence="1" id="KW-0732">Signal</keyword>
<dbReference type="EMBL" id="BSPO01000003">
    <property type="protein sequence ID" value="GLS84240.1"/>
    <property type="molecule type" value="Genomic_DNA"/>
</dbReference>
<keyword evidence="3" id="KW-1185">Reference proteome</keyword>
<comment type="caution">
    <text evidence="2">The sequence shown here is derived from an EMBL/GenBank/DDBJ whole genome shotgun (WGS) entry which is preliminary data.</text>
</comment>
<reference evidence="2 3" key="1">
    <citation type="journal article" date="2014" name="Int. J. Syst. Evol. Microbiol.">
        <title>Complete genome sequence of Corynebacterium casei LMG S-19264T (=DSM 44701T), isolated from a smear-ripened cheese.</title>
        <authorList>
            <consortium name="US DOE Joint Genome Institute (JGI-PGF)"/>
            <person name="Walter F."/>
            <person name="Albersmeier A."/>
            <person name="Kalinowski J."/>
            <person name="Ruckert C."/>
        </authorList>
    </citation>
    <scope>NUCLEOTIDE SEQUENCE [LARGE SCALE GENOMIC DNA]</scope>
    <source>
        <strain evidence="2 3">NBRC 112785</strain>
    </source>
</reference>